<sequence>MADAKVIPFDDDRARERRGERRDGGEAEVRELPGAAREEAGAGPEWERRLAGGLAFLRRRLTGAYEVDDFGYDAELTEGVLLEALRPLYEKYFRVEVKGLEHVPADGAALLVANHSGTLPLDGLMLQVALHDEHPAARRLRLLAADLVFRLPVVGELARKAGHTLACAEDAERLLGAGELVGVMPEGFKGLGKPFAERYKLQRFGRGGFVATALRAGAPIVPCAIVGAEEIYPMVGNAKTLARLFNLPYFPVTPTFPWLGPLGALPLPTKWTIEFGEPLDTSGHPPNAAEDPMLVFNLTDQVRERIQHMLYEALVRRRSVFF</sequence>
<dbReference type="PANTHER" id="PTHR22753">
    <property type="entry name" value="TRANSMEMBRANE PROTEIN 68"/>
    <property type="match status" value="1"/>
</dbReference>
<dbReference type="InterPro" id="IPR016676">
    <property type="entry name" value="P_lipid/glycerol_AcTrfase_prd"/>
</dbReference>
<dbReference type="PIRSF" id="PIRSF016753">
    <property type="entry name" value="P_lipid/glycerol_ac_tran_prd"/>
    <property type="match status" value="1"/>
</dbReference>
<evidence type="ECO:0000313" key="3">
    <source>
        <dbReference type="EMBL" id="MDT0419203.1"/>
    </source>
</evidence>
<dbReference type="RefSeq" id="WP_007823610.1">
    <property type="nucleotide sequence ID" value="NZ_JAVRER010000067.1"/>
</dbReference>
<dbReference type="Pfam" id="PF01553">
    <property type="entry name" value="Acyltransferase"/>
    <property type="match status" value="1"/>
</dbReference>
<dbReference type="AlphaFoldDB" id="A0ABD5EEX0"/>
<dbReference type="CDD" id="cd07987">
    <property type="entry name" value="LPLAT_MGAT-like"/>
    <property type="match status" value="1"/>
</dbReference>
<feature type="domain" description="Phospholipid/glycerol acyltransferase" evidence="2">
    <location>
        <begin position="109"/>
        <end position="228"/>
    </location>
</feature>
<dbReference type="EMBL" id="JAVRER010000067">
    <property type="protein sequence ID" value="MDT0419203.1"/>
    <property type="molecule type" value="Genomic_DNA"/>
</dbReference>
<comment type="caution">
    <text evidence="3">The sequence shown here is derived from an EMBL/GenBank/DDBJ whole genome shotgun (WGS) entry which is preliminary data.</text>
</comment>
<dbReference type="PANTHER" id="PTHR22753:SF14">
    <property type="entry name" value="MONOACYLGLYCEROL_DIACYLGLYCEROL O-ACYLTRANSFERASE"/>
    <property type="match status" value="1"/>
</dbReference>
<proteinExistence type="predicted"/>
<dbReference type="SUPFAM" id="SSF69593">
    <property type="entry name" value="Glycerol-3-phosphate (1)-acyltransferase"/>
    <property type="match status" value="1"/>
</dbReference>
<dbReference type="SMART" id="SM00563">
    <property type="entry name" value="PlsC"/>
    <property type="match status" value="1"/>
</dbReference>
<feature type="region of interest" description="Disordered" evidence="1">
    <location>
        <begin position="1"/>
        <end position="44"/>
    </location>
</feature>
<protein>
    <submittedName>
        <fullName evidence="3">Lysophospholipid acyltransferase family protein</fullName>
    </submittedName>
</protein>
<evidence type="ECO:0000313" key="4">
    <source>
        <dbReference type="Proteomes" id="UP001183607"/>
    </source>
</evidence>
<gene>
    <name evidence="3" type="ORF">RM574_27360</name>
</gene>
<organism evidence="3 4">
    <name type="scientific">Streptomyces evansiae</name>
    <dbReference type="NCBI Taxonomy" id="3075535"/>
    <lineage>
        <taxon>Bacteria</taxon>
        <taxon>Bacillati</taxon>
        <taxon>Actinomycetota</taxon>
        <taxon>Actinomycetes</taxon>
        <taxon>Kitasatosporales</taxon>
        <taxon>Streptomycetaceae</taxon>
        <taxon>Streptomyces</taxon>
    </lineage>
</organism>
<reference evidence="4" key="1">
    <citation type="submission" date="2023-07" db="EMBL/GenBank/DDBJ databases">
        <title>30 novel species of actinomycetes from the DSMZ collection.</title>
        <authorList>
            <person name="Nouioui I."/>
        </authorList>
    </citation>
    <scope>NUCLEOTIDE SEQUENCE [LARGE SCALE GENOMIC DNA]</scope>
    <source>
        <strain evidence="4">DSM 41982</strain>
    </source>
</reference>
<dbReference type="InterPro" id="IPR002123">
    <property type="entry name" value="Plipid/glycerol_acylTrfase"/>
</dbReference>
<evidence type="ECO:0000256" key="1">
    <source>
        <dbReference type="SAM" id="MobiDB-lite"/>
    </source>
</evidence>
<evidence type="ECO:0000259" key="2">
    <source>
        <dbReference type="SMART" id="SM00563"/>
    </source>
</evidence>
<keyword evidence="3" id="KW-0012">Acyltransferase</keyword>
<dbReference type="Proteomes" id="UP001183607">
    <property type="component" value="Unassembled WGS sequence"/>
</dbReference>
<feature type="compositionally biased region" description="Basic and acidic residues" evidence="1">
    <location>
        <begin position="8"/>
        <end position="44"/>
    </location>
</feature>
<name>A0ABD5EEX0_9ACTN</name>
<keyword evidence="3" id="KW-0808">Transferase</keyword>
<accession>A0ABD5EEX0</accession>
<dbReference type="GO" id="GO:0016746">
    <property type="term" value="F:acyltransferase activity"/>
    <property type="evidence" value="ECO:0007669"/>
    <property type="project" value="UniProtKB-KW"/>
</dbReference>